<dbReference type="Proteomes" id="UP001196413">
    <property type="component" value="Unassembled WGS sequence"/>
</dbReference>
<keyword evidence="2" id="KW-1185">Reference proteome</keyword>
<accession>A0AAD5R977</accession>
<comment type="caution">
    <text evidence="1">The sequence shown here is derived from an EMBL/GenBank/DDBJ whole genome shotgun (WGS) entry which is preliminary data.</text>
</comment>
<dbReference type="EMBL" id="JAHQIW010007073">
    <property type="protein sequence ID" value="KAJ1371972.1"/>
    <property type="molecule type" value="Genomic_DNA"/>
</dbReference>
<proteinExistence type="predicted"/>
<protein>
    <submittedName>
        <fullName evidence="1">Uncharacterized protein</fullName>
    </submittedName>
</protein>
<evidence type="ECO:0000313" key="1">
    <source>
        <dbReference type="EMBL" id="KAJ1371972.1"/>
    </source>
</evidence>
<organism evidence="1 2">
    <name type="scientific">Parelaphostrongylus tenuis</name>
    <name type="common">Meningeal worm</name>
    <dbReference type="NCBI Taxonomy" id="148309"/>
    <lineage>
        <taxon>Eukaryota</taxon>
        <taxon>Metazoa</taxon>
        <taxon>Ecdysozoa</taxon>
        <taxon>Nematoda</taxon>
        <taxon>Chromadorea</taxon>
        <taxon>Rhabditida</taxon>
        <taxon>Rhabditina</taxon>
        <taxon>Rhabditomorpha</taxon>
        <taxon>Strongyloidea</taxon>
        <taxon>Metastrongylidae</taxon>
        <taxon>Parelaphostrongylus</taxon>
    </lineage>
</organism>
<evidence type="ECO:0000313" key="2">
    <source>
        <dbReference type="Proteomes" id="UP001196413"/>
    </source>
</evidence>
<reference evidence="1" key="1">
    <citation type="submission" date="2021-06" db="EMBL/GenBank/DDBJ databases">
        <title>Parelaphostrongylus tenuis whole genome reference sequence.</title>
        <authorList>
            <person name="Garwood T.J."/>
            <person name="Larsen P.A."/>
            <person name="Fountain-Jones N.M."/>
            <person name="Garbe J.R."/>
            <person name="Macchietto M.G."/>
            <person name="Kania S.A."/>
            <person name="Gerhold R.W."/>
            <person name="Richards J.E."/>
            <person name="Wolf T.M."/>
        </authorList>
    </citation>
    <scope>NUCLEOTIDE SEQUENCE</scope>
    <source>
        <strain evidence="1">MNPRO001-30</strain>
        <tissue evidence="1">Meninges</tissue>
    </source>
</reference>
<gene>
    <name evidence="1" type="ORF">KIN20_034021</name>
</gene>
<name>A0AAD5R977_PARTN</name>
<dbReference type="AlphaFoldDB" id="A0AAD5R977"/>
<sequence>MNGLGRHGKLRQPFKLFAPLKSEDPNQGAQWTTTLASWWQSQKLFSDRLCQVDMNTLSS</sequence>